<dbReference type="PANTHER" id="PTHR48098:SF1">
    <property type="entry name" value="DIACYLGLYCEROL ACYLTRANSFERASE_MYCOLYLTRANSFERASE AG85A"/>
    <property type="match status" value="1"/>
</dbReference>
<organism evidence="3 4">
    <name type="scientific">Amycolatopsis thermoflava</name>
    <dbReference type="NCBI Taxonomy" id="84480"/>
    <lineage>
        <taxon>Bacteria</taxon>
        <taxon>Bacillati</taxon>
        <taxon>Actinomycetota</taxon>
        <taxon>Actinomycetes</taxon>
        <taxon>Pseudonocardiales</taxon>
        <taxon>Pseudonocardiaceae</taxon>
        <taxon>Amycolatopsis</taxon>
        <taxon>Amycolatopsis methanolica group</taxon>
    </lineage>
</organism>
<keyword evidence="2" id="KW-0472">Membrane</keyword>
<gene>
    <name evidence="3" type="ORF">EDD35_6892</name>
</gene>
<feature type="transmembrane region" description="Helical" evidence="2">
    <location>
        <begin position="12"/>
        <end position="32"/>
    </location>
</feature>
<evidence type="ECO:0000313" key="3">
    <source>
        <dbReference type="EMBL" id="ROS44448.1"/>
    </source>
</evidence>
<protein>
    <submittedName>
        <fullName evidence="3">Putative esterase</fullName>
    </submittedName>
</protein>
<dbReference type="Gene3D" id="3.40.50.1820">
    <property type="entry name" value="alpha/beta hydrolase"/>
    <property type="match status" value="1"/>
</dbReference>
<dbReference type="SUPFAM" id="SSF53474">
    <property type="entry name" value="alpha/beta-Hydrolases"/>
    <property type="match status" value="1"/>
</dbReference>
<dbReference type="Proteomes" id="UP000274843">
    <property type="component" value="Unassembled WGS sequence"/>
</dbReference>
<comment type="caution">
    <text evidence="3">The sequence shown here is derived from an EMBL/GenBank/DDBJ whole genome shotgun (WGS) entry which is preliminary data.</text>
</comment>
<dbReference type="PANTHER" id="PTHR48098">
    <property type="entry name" value="ENTEROCHELIN ESTERASE-RELATED"/>
    <property type="match status" value="1"/>
</dbReference>
<accession>A0A3N2H6B4</accession>
<dbReference type="RefSeq" id="WP_123686423.1">
    <property type="nucleotide sequence ID" value="NZ_RKHY01000001.1"/>
</dbReference>
<dbReference type="GO" id="GO:0016747">
    <property type="term" value="F:acyltransferase activity, transferring groups other than amino-acyl groups"/>
    <property type="evidence" value="ECO:0007669"/>
    <property type="project" value="TreeGrafter"/>
</dbReference>
<keyword evidence="4" id="KW-1185">Reference proteome</keyword>
<keyword evidence="2" id="KW-1133">Transmembrane helix</keyword>
<evidence type="ECO:0000256" key="1">
    <source>
        <dbReference type="SAM" id="MobiDB-lite"/>
    </source>
</evidence>
<name>A0A3N2H6B4_9PSEU</name>
<evidence type="ECO:0000256" key="2">
    <source>
        <dbReference type="SAM" id="Phobius"/>
    </source>
</evidence>
<feature type="transmembrane region" description="Helical" evidence="2">
    <location>
        <begin position="39"/>
        <end position="61"/>
    </location>
</feature>
<dbReference type="EMBL" id="RKHY01000001">
    <property type="protein sequence ID" value="ROS44448.1"/>
    <property type="molecule type" value="Genomic_DNA"/>
</dbReference>
<dbReference type="InterPro" id="IPR050583">
    <property type="entry name" value="Mycobacterial_A85_antigen"/>
</dbReference>
<dbReference type="AlphaFoldDB" id="A0A3N2H6B4"/>
<dbReference type="InterPro" id="IPR000801">
    <property type="entry name" value="Esterase-like"/>
</dbReference>
<dbReference type="GeneID" id="301848135"/>
<evidence type="ECO:0000313" key="4">
    <source>
        <dbReference type="Proteomes" id="UP000274843"/>
    </source>
</evidence>
<feature type="region of interest" description="Disordered" evidence="1">
    <location>
        <begin position="374"/>
        <end position="407"/>
    </location>
</feature>
<keyword evidence="2" id="KW-0812">Transmembrane</keyword>
<reference evidence="3 4" key="1">
    <citation type="submission" date="2018-11" db="EMBL/GenBank/DDBJ databases">
        <title>Sequencing the genomes of 1000 actinobacteria strains.</title>
        <authorList>
            <person name="Klenk H.-P."/>
        </authorList>
    </citation>
    <scope>NUCLEOTIDE SEQUENCE [LARGE SCALE GENOMIC DNA]</scope>
    <source>
        <strain evidence="3 4">DSM 44348</strain>
    </source>
</reference>
<dbReference type="Pfam" id="PF00756">
    <property type="entry name" value="Esterase"/>
    <property type="match status" value="1"/>
</dbReference>
<dbReference type="InterPro" id="IPR029058">
    <property type="entry name" value="AB_hydrolase_fold"/>
</dbReference>
<proteinExistence type="predicted"/>
<sequence length="407" mass="42528">MHASTIRIDTLPFVLVVAVVALGCAAAVPWAWDRWRRRVAGRVATTVVAVVAVVLACGSAVNAAGSFYPTLGSLLGTSPDPAEGTVAEAGPDGRDLGRALGTASARAGNALGSLVHLTVTGKRTGLTRDVDVYLPAVYTAPDWAGFRFPVVEWIPHFPGEPRQVATLYGLPGQLDDAIAAHRLPPVVVIVPDPNGEPRLTHDSECVDAAGGPADDTYLSADLRSWAVDHLRVRSDREGWATAGWSSGGYCALDLAARHPQWYASAVSMNGYDATPHDAETGDLFHGREDLRRANDVSAVLRDHPAPLRLLVTADAAAGDECAALRRLQAAATPPAELTAWVLPIAGHNLAAVRAELPAVLDWLDTQLGNPVAASGPGDVQQYAGGIPAWPLPDTGTPGALHGTDTSL</sequence>
<dbReference type="PROSITE" id="PS51257">
    <property type="entry name" value="PROKAR_LIPOPROTEIN"/>
    <property type="match status" value="1"/>
</dbReference>